<dbReference type="PANTHER" id="PTHR43528">
    <property type="entry name" value="ALPHA-KETOGLUTARATE PERMEASE"/>
    <property type="match status" value="1"/>
</dbReference>
<evidence type="ECO:0000259" key="9">
    <source>
        <dbReference type="PROSITE" id="PS50850"/>
    </source>
</evidence>
<feature type="transmembrane region" description="Helical" evidence="8">
    <location>
        <begin position="217"/>
        <end position="236"/>
    </location>
</feature>
<evidence type="ECO:0000313" key="10">
    <source>
        <dbReference type="EMBL" id="CBA31111.1"/>
    </source>
</evidence>
<dbReference type="FunFam" id="1.20.1250.20:FF:000001">
    <property type="entry name" value="Dicarboxylate MFS transporter"/>
    <property type="match status" value="1"/>
</dbReference>
<evidence type="ECO:0000256" key="4">
    <source>
        <dbReference type="ARBA" id="ARBA00022692"/>
    </source>
</evidence>
<feature type="domain" description="Major facilitator superfamily (MFS) profile" evidence="9">
    <location>
        <begin position="45"/>
        <end position="450"/>
    </location>
</feature>
<gene>
    <name evidence="10" type="primary">proP</name>
    <name evidence="10" type="ordered locus">Ctu_22520</name>
</gene>
<organism evidence="10 11">
    <name type="scientific">Cronobacter turicensis (strain DSM 18703 / CCUG 55852 / LMG 23827 / z3032)</name>
    <dbReference type="NCBI Taxonomy" id="693216"/>
    <lineage>
        <taxon>Bacteria</taxon>
        <taxon>Pseudomonadati</taxon>
        <taxon>Pseudomonadota</taxon>
        <taxon>Gammaproteobacteria</taxon>
        <taxon>Enterobacterales</taxon>
        <taxon>Enterobacteriaceae</taxon>
        <taxon>Cronobacter</taxon>
    </lineage>
</organism>
<dbReference type="GO" id="GO:0005886">
    <property type="term" value="C:plasma membrane"/>
    <property type="evidence" value="ECO:0007669"/>
    <property type="project" value="UniProtKB-SubCell"/>
</dbReference>
<feature type="transmembrane region" description="Helical" evidence="8">
    <location>
        <begin position="337"/>
        <end position="357"/>
    </location>
</feature>
<dbReference type="PROSITE" id="PS50850">
    <property type="entry name" value="MFS"/>
    <property type="match status" value="1"/>
</dbReference>
<comment type="subcellular location">
    <subcellularLocation>
        <location evidence="1">Cell membrane</location>
        <topology evidence="1">Multi-pass membrane protein</topology>
    </subcellularLocation>
</comment>
<dbReference type="InterPro" id="IPR005829">
    <property type="entry name" value="Sugar_transporter_CS"/>
</dbReference>
<evidence type="ECO:0000256" key="6">
    <source>
        <dbReference type="ARBA" id="ARBA00022989"/>
    </source>
</evidence>
<dbReference type="InterPro" id="IPR020846">
    <property type="entry name" value="MFS_dom"/>
</dbReference>
<keyword evidence="3" id="KW-1003">Cell membrane</keyword>
<dbReference type="InterPro" id="IPR036259">
    <property type="entry name" value="MFS_trans_sf"/>
</dbReference>
<dbReference type="InterPro" id="IPR005828">
    <property type="entry name" value="MFS_sugar_transport-like"/>
</dbReference>
<feature type="transmembrane region" description="Helical" evidence="8">
    <location>
        <begin position="363"/>
        <end position="389"/>
    </location>
</feature>
<dbReference type="KEGG" id="ctu:CTU_22520"/>
<dbReference type="HOGENOM" id="CLU_001265_39_0_6"/>
<feature type="transmembrane region" description="Helical" evidence="8">
    <location>
        <begin position="428"/>
        <end position="449"/>
    </location>
</feature>
<keyword evidence="7 8" id="KW-0472">Membrane</keyword>
<feature type="transmembrane region" description="Helical" evidence="8">
    <location>
        <begin position="117"/>
        <end position="135"/>
    </location>
</feature>
<dbReference type="Proteomes" id="UP000002069">
    <property type="component" value="Chromosome"/>
</dbReference>
<sequence length="459" mass="49333">MYYRNTRAIVTAPAGRDSMTQSVQREATRADVDDQAQLARKLRKVLLATGVGHFVEWFDFGLYGTLAAIIGMQFFQTGDPAAALLSSFAVFGAGFIMRPLGGLYFGSLGDRIGRKRVLATVILLTSGATFIMGLLPTYHQIGLLAPALLVLTRLVQGFAAGGETSGATTFLAEYAPVDKRGYFTCWIDNFGFMAFVAGSGLVFLLTASLGETAMNDWGWRIPFLIAGPLGWVGLYLRTHLEDTPEFQAAAKAGTTQAAPLRSTLKSARGALLFCVGFVVIKAVGHWMLQTFMPGYLITQMHFSKLDAYAITTIGLFGIAVLVPFMGWLSDRYGRRPLMLAGCGGFILFTYPALMVMANGNMLSAVLAMLLLGAFIAAFDGACSAAMAELFPTSVRYGGLSVAYNLSVAFFGGITPWFSAFLIASTGNLFSPAFYVMGAALITFITVMRAKETAGLPLRR</sequence>
<protein>
    <submittedName>
        <fullName evidence="10">Proline/betaine transporter</fullName>
    </submittedName>
</protein>
<evidence type="ECO:0000313" key="11">
    <source>
        <dbReference type="Proteomes" id="UP000002069"/>
    </source>
</evidence>
<feature type="transmembrane region" description="Helical" evidence="8">
    <location>
        <begin position="270"/>
        <end position="288"/>
    </location>
</feature>
<evidence type="ECO:0000256" key="5">
    <source>
        <dbReference type="ARBA" id="ARBA00022847"/>
    </source>
</evidence>
<dbReference type="SUPFAM" id="SSF103473">
    <property type="entry name" value="MFS general substrate transporter"/>
    <property type="match status" value="1"/>
</dbReference>
<evidence type="ECO:0000256" key="2">
    <source>
        <dbReference type="ARBA" id="ARBA00022448"/>
    </source>
</evidence>
<dbReference type="GO" id="GO:0015293">
    <property type="term" value="F:symporter activity"/>
    <property type="evidence" value="ECO:0007669"/>
    <property type="project" value="UniProtKB-KW"/>
</dbReference>
<accession>C9Y524</accession>
<keyword evidence="2" id="KW-0813">Transport</keyword>
<feature type="transmembrane region" description="Helical" evidence="8">
    <location>
        <begin position="308"/>
        <end position="328"/>
    </location>
</feature>
<dbReference type="PROSITE" id="PS00216">
    <property type="entry name" value="SUGAR_TRANSPORT_1"/>
    <property type="match status" value="1"/>
</dbReference>
<feature type="transmembrane region" description="Helical" evidence="8">
    <location>
        <begin position="401"/>
        <end position="422"/>
    </location>
</feature>
<dbReference type="PROSITE" id="PS00217">
    <property type="entry name" value="SUGAR_TRANSPORT_2"/>
    <property type="match status" value="1"/>
</dbReference>
<evidence type="ECO:0000256" key="7">
    <source>
        <dbReference type="ARBA" id="ARBA00023136"/>
    </source>
</evidence>
<name>C9Y524_CROTZ</name>
<dbReference type="InterPro" id="IPR051084">
    <property type="entry name" value="H+-coupled_symporters"/>
</dbReference>
<keyword evidence="11" id="KW-1185">Reference proteome</keyword>
<reference evidence="11" key="2">
    <citation type="journal article" date="2011" name="J. Bacteriol.">
        <title>Complete genome sequence of Cronobacter turicensis LMG 23827, a food-borne pathogen causing deaths in neonates.</title>
        <authorList>
            <person name="Stephan R."/>
            <person name="Lehner A."/>
            <person name="Tischler P."/>
            <person name="Rattei T."/>
        </authorList>
    </citation>
    <scope>NUCLEOTIDE SEQUENCE [LARGE SCALE GENOMIC DNA]</scope>
    <source>
        <strain evidence="11">DSM 18703 / CCUG 55852 / LMG 23827 / z3032</strain>
    </source>
</reference>
<feature type="transmembrane region" description="Helical" evidence="8">
    <location>
        <begin position="81"/>
        <end position="105"/>
    </location>
</feature>
<dbReference type="PANTHER" id="PTHR43528:SF1">
    <property type="entry name" value="ALPHA-KETOGLUTARATE PERMEASE"/>
    <property type="match status" value="1"/>
</dbReference>
<dbReference type="PATRIC" id="fig|693216.3.peg.2131"/>
<keyword evidence="6 8" id="KW-1133">Transmembrane helix</keyword>
<reference evidence="10 11" key="1">
    <citation type="journal article" date="2010" name="J. Bacteriol.">
        <title>Complete Genome Sequence of Cronobacter turicensis LMG 23827, a foodborne pathogen causing deaths in neonates.</title>
        <authorList>
            <person name="Stephan R."/>
            <person name="Lehner A."/>
            <person name="Tischler P."/>
            <person name="Rattei T."/>
        </authorList>
    </citation>
    <scope>NUCLEOTIDE SEQUENCE [LARGE SCALE GENOMIC DNA]</scope>
    <source>
        <strain evidence="11">DSM 18703 / CCUG 55852 / LMG 23827 / z3032</strain>
    </source>
</reference>
<dbReference type="Pfam" id="PF00083">
    <property type="entry name" value="Sugar_tr"/>
    <property type="match status" value="2"/>
</dbReference>
<evidence type="ECO:0000256" key="3">
    <source>
        <dbReference type="ARBA" id="ARBA00022475"/>
    </source>
</evidence>
<feature type="transmembrane region" description="Helical" evidence="8">
    <location>
        <begin position="182"/>
        <end position="205"/>
    </location>
</feature>
<evidence type="ECO:0000256" key="8">
    <source>
        <dbReference type="SAM" id="Phobius"/>
    </source>
</evidence>
<dbReference type="EMBL" id="FN543093">
    <property type="protein sequence ID" value="CBA31111.1"/>
    <property type="molecule type" value="Genomic_DNA"/>
</dbReference>
<keyword evidence="5" id="KW-0769">Symport</keyword>
<proteinExistence type="predicted"/>
<dbReference type="Gene3D" id="1.20.1250.20">
    <property type="entry name" value="MFS general substrate transporter like domains"/>
    <property type="match status" value="2"/>
</dbReference>
<evidence type="ECO:0000256" key="1">
    <source>
        <dbReference type="ARBA" id="ARBA00004651"/>
    </source>
</evidence>
<dbReference type="AlphaFoldDB" id="C9Y524"/>
<keyword evidence="4 8" id="KW-0812">Transmembrane</keyword>
<feature type="transmembrane region" description="Helical" evidence="8">
    <location>
        <begin position="45"/>
        <end position="75"/>
    </location>
</feature>